<dbReference type="EMBL" id="CAXAMN010027883">
    <property type="protein sequence ID" value="CAK9113566.1"/>
    <property type="molecule type" value="Genomic_DNA"/>
</dbReference>
<sequence length="711" mass="79180">MFVDPNFPPTNASLWGVKGIRRCFERLEWLRPDQLTSSGTVLFEGSLAEPKPCGMRNVTQGILSDCYLVAAIALCARQPRLLSQLFVAYKPEEGWCTVRLFLNGSWEEITIDTLLPCFQGQPAFAHHFVGEPRELYACFIEKACAKAYGSYASLIGGHIDEALMDLTALPVEELNLLRAPDYSSRVAQHWEEGSLLACSWASRGADLPLHQHIRTNHSYVISDVVQETGSELKLEILDPACSECQKHTFWVESKDFLCFFNRLSICHTTFGCVFDAQGLRKTSFSLQITHENAGGCSNFPSFHTNSMFRVSATHPVPLAITVSQPDARRVCHEFGCQSMYPQLGLTFLIQENVVNQVDTDLNCCTRNRRRILVQTPFCSKRDVSVIVCVEELSPMGCSEYRVVPSLFFPGDLGTGHLQVHFAWLDSDSILVEELRPNIATDFSFVGSFGTFYSKPFEQSSPSLGHLGSVLRLRFDQLTSVKILAASVPVPLTVILTRNPEEAVWWKQDSVHRSLHRMVQPIADKEEYLSLQELKPLFASFLAACNVDDSRKDVLLARCDPTNSGRISFGQFLSILNQAGVSRNDMHRISGCASNSQVKGSSTFVGVAPLSHPERDFEVIENHDHDHRDLNLPTLHSSLASGCDQVPVMSDVTVWSASFLIRQSEFYLCPLIRGVDQTCSGFELQILSPLAGLVVLRESAKRVVCAESINSL</sequence>
<dbReference type="Proteomes" id="UP001642484">
    <property type="component" value="Unassembled WGS sequence"/>
</dbReference>
<proteinExistence type="inferred from homology"/>
<dbReference type="InterPro" id="IPR022684">
    <property type="entry name" value="Calpain_cysteine_protease"/>
</dbReference>
<evidence type="ECO:0000259" key="6">
    <source>
        <dbReference type="PROSITE" id="PS50203"/>
    </source>
</evidence>
<dbReference type="Pfam" id="PF00648">
    <property type="entry name" value="Peptidase_C2"/>
    <property type="match status" value="1"/>
</dbReference>
<dbReference type="SMART" id="SM00230">
    <property type="entry name" value="CysPc"/>
    <property type="match status" value="1"/>
</dbReference>
<name>A0ABP0SMT6_9DINO</name>
<evidence type="ECO:0000256" key="4">
    <source>
        <dbReference type="ARBA" id="ARBA00022807"/>
    </source>
</evidence>
<protein>
    <recommendedName>
        <fullName evidence="6">Calpain catalytic domain-containing protein</fullName>
    </recommendedName>
</protein>
<dbReference type="PANTHER" id="PTHR10183">
    <property type="entry name" value="CALPAIN"/>
    <property type="match status" value="1"/>
</dbReference>
<evidence type="ECO:0000256" key="3">
    <source>
        <dbReference type="ARBA" id="ARBA00022801"/>
    </source>
</evidence>
<evidence type="ECO:0000256" key="1">
    <source>
        <dbReference type="ARBA" id="ARBA00007623"/>
    </source>
</evidence>
<dbReference type="Gene3D" id="2.60.120.380">
    <property type="match status" value="1"/>
</dbReference>
<dbReference type="InterPro" id="IPR036213">
    <property type="entry name" value="Calpain_III_sf"/>
</dbReference>
<accession>A0ABP0SMT6</accession>
<dbReference type="SUPFAM" id="SSF47473">
    <property type="entry name" value="EF-hand"/>
    <property type="match status" value="1"/>
</dbReference>
<dbReference type="PANTHER" id="PTHR10183:SF379">
    <property type="entry name" value="CALPAIN-5"/>
    <property type="match status" value="1"/>
</dbReference>
<evidence type="ECO:0000256" key="2">
    <source>
        <dbReference type="ARBA" id="ARBA00022670"/>
    </source>
</evidence>
<keyword evidence="3" id="KW-0378">Hydrolase</keyword>
<keyword evidence="4" id="KW-0788">Thiol protease</keyword>
<comment type="caution">
    <text evidence="5">Lacks conserved residue(s) required for the propagation of feature annotation.</text>
</comment>
<dbReference type="PROSITE" id="PS50203">
    <property type="entry name" value="CALPAIN_CAT"/>
    <property type="match status" value="1"/>
</dbReference>
<evidence type="ECO:0000256" key="5">
    <source>
        <dbReference type="PROSITE-ProRule" id="PRU00239"/>
    </source>
</evidence>
<dbReference type="PRINTS" id="PR00704">
    <property type="entry name" value="CALPAIN"/>
</dbReference>
<keyword evidence="2" id="KW-0645">Protease</keyword>
<dbReference type="InterPro" id="IPR038765">
    <property type="entry name" value="Papain-like_cys_pep_sf"/>
</dbReference>
<dbReference type="SUPFAM" id="SSF54001">
    <property type="entry name" value="Cysteine proteinases"/>
    <property type="match status" value="1"/>
</dbReference>
<organism evidence="7 8">
    <name type="scientific">Durusdinium trenchii</name>
    <dbReference type="NCBI Taxonomy" id="1381693"/>
    <lineage>
        <taxon>Eukaryota</taxon>
        <taxon>Sar</taxon>
        <taxon>Alveolata</taxon>
        <taxon>Dinophyceae</taxon>
        <taxon>Suessiales</taxon>
        <taxon>Symbiodiniaceae</taxon>
        <taxon>Durusdinium</taxon>
    </lineage>
</organism>
<gene>
    <name evidence="7" type="ORF">CCMP2556_LOCUS52547</name>
</gene>
<comment type="caution">
    <text evidence="7">The sequence shown here is derived from an EMBL/GenBank/DDBJ whole genome shotgun (WGS) entry which is preliminary data.</text>
</comment>
<comment type="similarity">
    <text evidence="1">Belongs to the peptidase C2 family.</text>
</comment>
<evidence type="ECO:0000313" key="8">
    <source>
        <dbReference type="Proteomes" id="UP001642484"/>
    </source>
</evidence>
<reference evidence="7 8" key="1">
    <citation type="submission" date="2024-02" db="EMBL/GenBank/DDBJ databases">
        <authorList>
            <person name="Chen Y."/>
            <person name="Shah S."/>
            <person name="Dougan E. K."/>
            <person name="Thang M."/>
            <person name="Chan C."/>
        </authorList>
    </citation>
    <scope>NUCLEOTIDE SEQUENCE [LARGE SCALE GENOMIC DNA]</scope>
</reference>
<dbReference type="InterPro" id="IPR001300">
    <property type="entry name" value="Peptidase_C2_calpain_cat"/>
</dbReference>
<evidence type="ECO:0000313" key="7">
    <source>
        <dbReference type="EMBL" id="CAK9113566.1"/>
    </source>
</evidence>
<dbReference type="InterPro" id="IPR011992">
    <property type="entry name" value="EF-hand-dom_pair"/>
</dbReference>
<keyword evidence="8" id="KW-1185">Reference proteome</keyword>
<dbReference type="SUPFAM" id="SSF49758">
    <property type="entry name" value="Calpain large subunit, middle domain (domain III)"/>
    <property type="match status" value="1"/>
</dbReference>
<feature type="domain" description="Calpain catalytic" evidence="6">
    <location>
        <begin position="1"/>
        <end position="269"/>
    </location>
</feature>